<protein>
    <submittedName>
        <fullName evidence="1">Uncharacterized protein</fullName>
    </submittedName>
</protein>
<dbReference type="AlphaFoldDB" id="A0A9D4TD97"/>
<keyword evidence="2" id="KW-1185">Reference proteome</keyword>
<dbReference type="Proteomes" id="UP000821837">
    <property type="component" value="Unassembled WGS sequence"/>
</dbReference>
<accession>A0A9D4TD97</accession>
<evidence type="ECO:0000313" key="1">
    <source>
        <dbReference type="EMBL" id="KAH7986016.1"/>
    </source>
</evidence>
<sequence length="161" mass="18594">MELHATEKEEILARHCAFDHFRLPDNARRLVKMCRTRRWLTGDASSRRLMPTAKNASVGLGYLKQHRGIDGDELCDMRQRVYDIHRSSARKRSAWPMHVRTMRVDTLLVSEAEKVAIEHRAEEQRQKLSSLSDTRRKQSLIGDCPEAAGCGTEFMLLSYHC</sequence>
<comment type="caution">
    <text evidence="1">The sequence shown here is derived from an EMBL/GenBank/DDBJ whole genome shotgun (WGS) entry which is preliminary data.</text>
</comment>
<evidence type="ECO:0000313" key="2">
    <source>
        <dbReference type="Proteomes" id="UP000821837"/>
    </source>
</evidence>
<name>A0A9D4TD97_RHISA</name>
<gene>
    <name evidence="1" type="ORF">HPB52_025256</name>
</gene>
<dbReference type="EMBL" id="JABSTV010000618">
    <property type="protein sequence ID" value="KAH7986016.1"/>
    <property type="molecule type" value="Genomic_DNA"/>
</dbReference>
<reference evidence="1" key="1">
    <citation type="journal article" date="2020" name="Cell">
        <title>Large-Scale Comparative Analyses of Tick Genomes Elucidate Their Genetic Diversity and Vector Capacities.</title>
        <authorList>
            <consortium name="Tick Genome and Microbiome Consortium (TIGMIC)"/>
            <person name="Jia N."/>
            <person name="Wang J."/>
            <person name="Shi W."/>
            <person name="Du L."/>
            <person name="Sun Y."/>
            <person name="Zhan W."/>
            <person name="Jiang J.F."/>
            <person name="Wang Q."/>
            <person name="Zhang B."/>
            <person name="Ji P."/>
            <person name="Bell-Sakyi L."/>
            <person name="Cui X.M."/>
            <person name="Yuan T.T."/>
            <person name="Jiang B.G."/>
            <person name="Yang W.F."/>
            <person name="Lam T.T."/>
            <person name="Chang Q.C."/>
            <person name="Ding S.J."/>
            <person name="Wang X.J."/>
            <person name="Zhu J.G."/>
            <person name="Ruan X.D."/>
            <person name="Zhao L."/>
            <person name="Wei J.T."/>
            <person name="Ye R.Z."/>
            <person name="Que T.C."/>
            <person name="Du C.H."/>
            <person name="Zhou Y.H."/>
            <person name="Cheng J.X."/>
            <person name="Dai P.F."/>
            <person name="Guo W.B."/>
            <person name="Han X.H."/>
            <person name="Huang E.J."/>
            <person name="Li L.F."/>
            <person name="Wei W."/>
            <person name="Gao Y.C."/>
            <person name="Liu J.Z."/>
            <person name="Shao H.Z."/>
            <person name="Wang X."/>
            <person name="Wang C.C."/>
            <person name="Yang T.C."/>
            <person name="Huo Q.B."/>
            <person name="Li W."/>
            <person name="Chen H.Y."/>
            <person name="Chen S.E."/>
            <person name="Zhou L.G."/>
            <person name="Ni X.B."/>
            <person name="Tian J.H."/>
            <person name="Sheng Y."/>
            <person name="Liu T."/>
            <person name="Pan Y.S."/>
            <person name="Xia L.Y."/>
            <person name="Li J."/>
            <person name="Zhao F."/>
            <person name="Cao W.C."/>
        </authorList>
    </citation>
    <scope>NUCLEOTIDE SEQUENCE</scope>
    <source>
        <strain evidence="1">Rsan-2018</strain>
    </source>
</reference>
<proteinExistence type="predicted"/>
<reference evidence="1" key="2">
    <citation type="submission" date="2021-09" db="EMBL/GenBank/DDBJ databases">
        <authorList>
            <person name="Jia N."/>
            <person name="Wang J."/>
            <person name="Shi W."/>
            <person name="Du L."/>
            <person name="Sun Y."/>
            <person name="Zhan W."/>
            <person name="Jiang J."/>
            <person name="Wang Q."/>
            <person name="Zhang B."/>
            <person name="Ji P."/>
            <person name="Sakyi L.B."/>
            <person name="Cui X."/>
            <person name="Yuan T."/>
            <person name="Jiang B."/>
            <person name="Yang W."/>
            <person name="Lam T.T.-Y."/>
            <person name="Chang Q."/>
            <person name="Ding S."/>
            <person name="Wang X."/>
            <person name="Zhu J."/>
            <person name="Ruan X."/>
            <person name="Zhao L."/>
            <person name="Wei J."/>
            <person name="Que T."/>
            <person name="Du C."/>
            <person name="Cheng J."/>
            <person name="Dai P."/>
            <person name="Han X."/>
            <person name="Huang E."/>
            <person name="Gao Y."/>
            <person name="Liu J."/>
            <person name="Shao H."/>
            <person name="Ye R."/>
            <person name="Li L."/>
            <person name="Wei W."/>
            <person name="Wang X."/>
            <person name="Wang C."/>
            <person name="Huo Q."/>
            <person name="Li W."/>
            <person name="Guo W."/>
            <person name="Chen H."/>
            <person name="Chen S."/>
            <person name="Zhou L."/>
            <person name="Zhou L."/>
            <person name="Ni X."/>
            <person name="Tian J."/>
            <person name="Zhou Y."/>
            <person name="Sheng Y."/>
            <person name="Liu T."/>
            <person name="Pan Y."/>
            <person name="Xia L."/>
            <person name="Li J."/>
            <person name="Zhao F."/>
            <person name="Cao W."/>
        </authorList>
    </citation>
    <scope>NUCLEOTIDE SEQUENCE</scope>
    <source>
        <strain evidence="1">Rsan-2018</strain>
        <tissue evidence="1">Larvae</tissue>
    </source>
</reference>
<organism evidence="1 2">
    <name type="scientific">Rhipicephalus sanguineus</name>
    <name type="common">Brown dog tick</name>
    <name type="synonym">Ixodes sanguineus</name>
    <dbReference type="NCBI Taxonomy" id="34632"/>
    <lineage>
        <taxon>Eukaryota</taxon>
        <taxon>Metazoa</taxon>
        <taxon>Ecdysozoa</taxon>
        <taxon>Arthropoda</taxon>
        <taxon>Chelicerata</taxon>
        <taxon>Arachnida</taxon>
        <taxon>Acari</taxon>
        <taxon>Parasitiformes</taxon>
        <taxon>Ixodida</taxon>
        <taxon>Ixodoidea</taxon>
        <taxon>Ixodidae</taxon>
        <taxon>Rhipicephalinae</taxon>
        <taxon>Rhipicephalus</taxon>
        <taxon>Rhipicephalus</taxon>
    </lineage>
</organism>